<dbReference type="NCBIfam" id="NF033788">
    <property type="entry name" value="HTH_metalloreg"/>
    <property type="match status" value="1"/>
</dbReference>
<dbReference type="STRING" id="1300350.Z948_1864"/>
<dbReference type="PROSITE" id="PS50987">
    <property type="entry name" value="HTH_ARSR_2"/>
    <property type="match status" value="1"/>
</dbReference>
<evidence type="ECO:0000313" key="2">
    <source>
        <dbReference type="EMBL" id="KEJ90858.1"/>
    </source>
</evidence>
<dbReference type="PRINTS" id="PR00778">
    <property type="entry name" value="HTHARSR"/>
</dbReference>
<dbReference type="InterPro" id="IPR036390">
    <property type="entry name" value="WH_DNA-bd_sf"/>
</dbReference>
<organism evidence="2 3">
    <name type="scientific">Sulfitobacter donghicola DSW-25 = KCTC 12864 = JCM 14565</name>
    <dbReference type="NCBI Taxonomy" id="1300350"/>
    <lineage>
        <taxon>Bacteria</taxon>
        <taxon>Pseudomonadati</taxon>
        <taxon>Pseudomonadota</taxon>
        <taxon>Alphaproteobacteria</taxon>
        <taxon>Rhodobacterales</taxon>
        <taxon>Roseobacteraceae</taxon>
        <taxon>Sulfitobacter</taxon>
    </lineage>
</organism>
<dbReference type="InterPro" id="IPR001845">
    <property type="entry name" value="HTH_ArsR_DNA-bd_dom"/>
</dbReference>
<dbReference type="InterPro" id="IPR011991">
    <property type="entry name" value="ArsR-like_HTH"/>
</dbReference>
<dbReference type="EMBL" id="JAMC01000001">
    <property type="protein sequence ID" value="KEJ90858.1"/>
    <property type="molecule type" value="Genomic_DNA"/>
</dbReference>
<dbReference type="PANTHER" id="PTHR38600">
    <property type="entry name" value="TRANSCRIPTIONAL REGULATORY PROTEIN"/>
    <property type="match status" value="1"/>
</dbReference>
<dbReference type="Pfam" id="PF12840">
    <property type="entry name" value="HTH_20"/>
    <property type="match status" value="1"/>
</dbReference>
<dbReference type="CDD" id="cd00090">
    <property type="entry name" value="HTH_ARSR"/>
    <property type="match status" value="1"/>
</dbReference>
<feature type="domain" description="HTH arsR-type" evidence="1">
    <location>
        <begin position="1"/>
        <end position="94"/>
    </location>
</feature>
<evidence type="ECO:0000313" key="3">
    <source>
        <dbReference type="Proteomes" id="UP000027734"/>
    </source>
</evidence>
<dbReference type="PANTHER" id="PTHR38600:SF1">
    <property type="entry name" value="TRANSCRIPTIONAL REGULATORY PROTEIN"/>
    <property type="match status" value="1"/>
</dbReference>
<dbReference type="SMART" id="SM00418">
    <property type="entry name" value="HTH_ARSR"/>
    <property type="match status" value="1"/>
</dbReference>
<dbReference type="AlphaFoldDB" id="A0A073IKJ2"/>
<evidence type="ECO:0000259" key="1">
    <source>
        <dbReference type="PROSITE" id="PS50987"/>
    </source>
</evidence>
<dbReference type="GO" id="GO:0003700">
    <property type="term" value="F:DNA-binding transcription factor activity"/>
    <property type="evidence" value="ECO:0007669"/>
    <property type="project" value="InterPro"/>
</dbReference>
<dbReference type="eggNOG" id="COG0640">
    <property type="taxonomic scope" value="Bacteria"/>
</dbReference>
<dbReference type="Proteomes" id="UP000027734">
    <property type="component" value="Unassembled WGS sequence"/>
</dbReference>
<keyword evidence="3" id="KW-1185">Reference proteome</keyword>
<proteinExistence type="predicted"/>
<name>A0A073IKJ2_9RHOB</name>
<dbReference type="RefSeq" id="WP_025059256.1">
    <property type="nucleotide sequence ID" value="NZ_JASF01000005.1"/>
</dbReference>
<dbReference type="Gene3D" id="1.10.10.10">
    <property type="entry name" value="Winged helix-like DNA-binding domain superfamily/Winged helix DNA-binding domain"/>
    <property type="match status" value="1"/>
</dbReference>
<reference evidence="2 3" key="1">
    <citation type="submission" date="2014-01" db="EMBL/GenBank/DDBJ databases">
        <title>Sulfitobacter donghicola JCM 14565 Genome Sequencing.</title>
        <authorList>
            <person name="Lai Q."/>
            <person name="Hong Z."/>
        </authorList>
    </citation>
    <scope>NUCLEOTIDE SEQUENCE [LARGE SCALE GENOMIC DNA]</scope>
    <source>
        <strain evidence="2 3">JCM 14565</strain>
    </source>
</reference>
<gene>
    <name evidence="2" type="ORF">DSW25_02870</name>
</gene>
<comment type="caution">
    <text evidence="2">The sequence shown here is derived from an EMBL/GenBank/DDBJ whole genome shotgun (WGS) entry which is preliminary data.</text>
</comment>
<protein>
    <submittedName>
        <fullName evidence="2">ArsR family transcriptional regulator</fullName>
    </submittedName>
</protein>
<sequence length="115" mass="13183">MFTNNDMDSVFQALAHETRRAILDHLRDHPGMAVGELAAHFDVSRIAVMNHLRVLTEAQLITSRKEGRSRRLYLNALPLQLIYERWIDGYSAHWLDRMSLIKATAEAVAKKEIGK</sequence>
<dbReference type="InterPro" id="IPR036388">
    <property type="entry name" value="WH-like_DNA-bd_sf"/>
</dbReference>
<dbReference type="SUPFAM" id="SSF46785">
    <property type="entry name" value="Winged helix' DNA-binding domain"/>
    <property type="match status" value="1"/>
</dbReference>
<accession>A0A073IKJ2</accession>